<feature type="signal peptide" evidence="1">
    <location>
        <begin position="1"/>
        <end position="22"/>
    </location>
</feature>
<dbReference type="RefSeq" id="WP_270029904.1">
    <property type="nucleotide sequence ID" value="NZ_JAPDDP010000111.1"/>
</dbReference>
<proteinExistence type="predicted"/>
<gene>
    <name evidence="2" type="ORF">OJ997_34160</name>
</gene>
<comment type="caution">
    <text evidence="2">The sequence shown here is derived from an EMBL/GenBank/DDBJ whole genome shotgun (WGS) entry which is preliminary data.</text>
</comment>
<evidence type="ECO:0000313" key="3">
    <source>
        <dbReference type="Proteomes" id="UP001147653"/>
    </source>
</evidence>
<dbReference type="Proteomes" id="UP001147653">
    <property type="component" value="Unassembled WGS sequence"/>
</dbReference>
<name>A0A9X3NFY9_9ACTN</name>
<dbReference type="AlphaFoldDB" id="A0A9X3NFY9"/>
<accession>A0A9X3NFY9</accession>
<sequence length="150" mass="16146">MRLTLVVGLALALLLVPAAAQASDKSLKSTVKKELTTLEKAEKRFAKAMDKLESDGDAEQGKQATEKLITAVERFHSKVEAETAESKGLKTARTKLLKASETYESGLNKLIEALDADSKSKLKSALKTINRAYKQFYSAGESLGKAGADV</sequence>
<organism evidence="2 3">
    <name type="scientific">Solirubrobacter phytolaccae</name>
    <dbReference type="NCBI Taxonomy" id="1404360"/>
    <lineage>
        <taxon>Bacteria</taxon>
        <taxon>Bacillati</taxon>
        <taxon>Actinomycetota</taxon>
        <taxon>Thermoleophilia</taxon>
        <taxon>Solirubrobacterales</taxon>
        <taxon>Solirubrobacteraceae</taxon>
        <taxon>Solirubrobacter</taxon>
    </lineage>
</organism>
<dbReference type="EMBL" id="JAPDDP010000111">
    <property type="protein sequence ID" value="MDA0185401.1"/>
    <property type="molecule type" value="Genomic_DNA"/>
</dbReference>
<evidence type="ECO:0000256" key="1">
    <source>
        <dbReference type="SAM" id="SignalP"/>
    </source>
</evidence>
<keyword evidence="1" id="KW-0732">Signal</keyword>
<protein>
    <submittedName>
        <fullName evidence="2">Uncharacterized protein</fullName>
    </submittedName>
</protein>
<evidence type="ECO:0000313" key="2">
    <source>
        <dbReference type="EMBL" id="MDA0185401.1"/>
    </source>
</evidence>
<feature type="chain" id="PRO_5040729701" evidence="1">
    <location>
        <begin position="23"/>
        <end position="150"/>
    </location>
</feature>
<keyword evidence="3" id="KW-1185">Reference proteome</keyword>
<reference evidence="2" key="1">
    <citation type="submission" date="2022-10" db="EMBL/GenBank/DDBJ databases">
        <title>The WGS of Solirubrobacter phytolaccae KCTC 29190.</title>
        <authorList>
            <person name="Jiang Z."/>
        </authorList>
    </citation>
    <scope>NUCLEOTIDE SEQUENCE</scope>
    <source>
        <strain evidence="2">KCTC 29190</strain>
    </source>
</reference>